<dbReference type="AlphaFoldDB" id="A0A1D2JGN2"/>
<dbReference type="InterPro" id="IPR040976">
    <property type="entry name" value="Pkinase_fungal"/>
</dbReference>
<proteinExistence type="predicted"/>
<dbReference type="Pfam" id="PF17667">
    <property type="entry name" value="Pkinase_fungal"/>
    <property type="match status" value="1"/>
</dbReference>
<sequence length="378" mass="42392">MRRCLTARVPTAQSIINAYKDSRQFFQVHVGYTTMSDEELGLNTLISRDEGGSKSITARGPGTSEEMVLQLAKQHPEVELLELAATWLSMTRTMTSKKRAPPPPRAASFHQSQPLTESCHLDIRRKSSSRKCRSPDEGMQAFKQSYFINQPSRDTREENEPAFSIHSAHKPSLFTRNGEELHDNCVLWCLVISPAGWAIYDYRSSLELLTALHDATEEVSSERSSAQHLTGTMEFIAIEVLLYIDMILSRSSTSLSGSFTEKEWFTDSHRDAARFKRSDMGADGFEDIFHLSSPKYLSFAKTLCRAIREILSPFGDRGIIVGTPQDQNRLFNPIEAYDDAIFLLGMSSDLMITEGAGPFYFVAKVCTFAMEGIISQLA</sequence>
<dbReference type="VEuPathDB" id="FungiDB:PADG_01122"/>
<evidence type="ECO:0000313" key="3">
    <source>
        <dbReference type="EMBL" id="ODH33777.1"/>
    </source>
</evidence>
<dbReference type="VEuPathDB" id="FungiDB:PABG_12611"/>
<organism evidence="3 4">
    <name type="scientific">Paracoccidioides brasiliensis</name>
    <dbReference type="NCBI Taxonomy" id="121759"/>
    <lineage>
        <taxon>Eukaryota</taxon>
        <taxon>Fungi</taxon>
        <taxon>Dikarya</taxon>
        <taxon>Ascomycota</taxon>
        <taxon>Pezizomycotina</taxon>
        <taxon>Eurotiomycetes</taxon>
        <taxon>Eurotiomycetidae</taxon>
        <taxon>Onygenales</taxon>
        <taxon>Ajellomycetaceae</taxon>
        <taxon>Paracoccidioides</taxon>
    </lineage>
</organism>
<evidence type="ECO:0000313" key="4">
    <source>
        <dbReference type="Proteomes" id="UP000242814"/>
    </source>
</evidence>
<gene>
    <name evidence="3" type="ORF">ACO22_03259</name>
</gene>
<comment type="caution">
    <text evidence="3">The sequence shown here is derived from an EMBL/GenBank/DDBJ whole genome shotgun (WGS) entry which is preliminary data.</text>
</comment>
<feature type="region of interest" description="Disordered" evidence="1">
    <location>
        <begin position="93"/>
        <end position="114"/>
    </location>
</feature>
<dbReference type="VEuPathDB" id="FungiDB:PABG_12610"/>
<name>A0A1D2JGN2_PARBR</name>
<dbReference type="EMBL" id="LZYO01000109">
    <property type="protein sequence ID" value="ODH33777.1"/>
    <property type="molecule type" value="Genomic_DNA"/>
</dbReference>
<feature type="domain" description="Fungal-type protein kinase" evidence="2">
    <location>
        <begin position="140"/>
        <end position="216"/>
    </location>
</feature>
<accession>A0A1D2JGN2</accession>
<evidence type="ECO:0000259" key="2">
    <source>
        <dbReference type="Pfam" id="PF17667"/>
    </source>
</evidence>
<dbReference type="Proteomes" id="UP000242814">
    <property type="component" value="Unassembled WGS sequence"/>
</dbReference>
<evidence type="ECO:0000256" key="1">
    <source>
        <dbReference type="SAM" id="MobiDB-lite"/>
    </source>
</evidence>
<protein>
    <recommendedName>
        <fullName evidence="2">Fungal-type protein kinase domain-containing protein</fullName>
    </recommendedName>
</protein>
<reference evidence="3 4" key="1">
    <citation type="submission" date="2016-06" db="EMBL/GenBank/DDBJ databases">
        <authorList>
            <person name="Kjaerup R.B."/>
            <person name="Dalgaard T.S."/>
            <person name="Juul-Madsen H.R."/>
        </authorList>
    </citation>
    <scope>NUCLEOTIDE SEQUENCE [LARGE SCALE GENOMIC DNA]</scope>
    <source>
        <strain evidence="3 4">Pb300</strain>
    </source>
</reference>